<dbReference type="SUPFAM" id="SSF53649">
    <property type="entry name" value="Alkaline phosphatase-like"/>
    <property type="match status" value="1"/>
</dbReference>
<evidence type="ECO:0000256" key="2">
    <source>
        <dbReference type="ARBA" id="ARBA00010052"/>
    </source>
</evidence>
<dbReference type="GO" id="GO:0003676">
    <property type="term" value="F:nucleic acid binding"/>
    <property type="evidence" value="ECO:0007669"/>
    <property type="project" value="InterPro"/>
</dbReference>
<dbReference type="InterPro" id="IPR018524">
    <property type="entry name" value="DNA/RNA_endonuclease_AS"/>
</dbReference>
<sequence length="764" mass="86763">MEAKDKDQIMDINSGDESAMYHVKVEPSKDTAVEFINSFVLLLSNTVLKCVAILRTTAKNGVRAPFIQSQFPTKTFPNYYSIITGLYPIHHGIVANSFYDPELRDSFRIGGPTYLDPKWWKGEPLWQTAMKQGLVSASYFWVGSEVKVQGMLPNFTYTYNNYHKRRSVPFEHRVDTVLSWLDLPRQESQVNPEKDDGKRRPDFITLYFYQPDGAGHNYGPGSPQVDNETRYVDKMVGRLFEGLKIRSLEDKVNVIMLTDHGMAKTDCKRAIYLDEYDVTLDDIITPQWRGGAFMTLSPRPQVNESVILSRIQCKTKEMRVFTKHELPKRLHYSHSNRIGDIIIIPAAGYLLGTNISYAALCRAGGNHGYDNLENSMRGIFVASGPAFKKGFIADHFLNTELYNLMAGLIDVKPAPNDGTDGSLAHMLAEPPNNIPVSSPVGDGNLLREDICRYPSDSVATARRNCKYCVCSWCGLNDSMIVQFDKRLDLSDQQIASLKKSHFPWGLPQGGAGKGGCLLTQSEYLTGYSTYLRLPLWVGYRLDGEKSDQTLPRKDCFRHDVRLTNAQASTCTHYYKSGFDRGHMVPNADHDYDEYRPTMNTFLLSNIAPQYHKFNIRDWLNLEIYVRDLASGSTIYVISGPIFDEDADGNRDHDNNITRWIKDDRPNTVAIPTHFYKIITRCNVNKTSLYEVPGCSGRLEVISFILPHRSDYHCQYRTDKEYLLDHSASVRDVERLTGTSFFTDLPPAEQARLKAATPIELWPTK</sequence>
<comment type="similarity">
    <text evidence="2">Belongs to the DNA/RNA non-specific endonuclease family.</text>
</comment>
<dbReference type="AlphaFoldDB" id="A7SJM1"/>
<feature type="domain" description="DNA/RNA non-specific endonuclease/pyrophosphatase/phosphodiesterase" evidence="10">
    <location>
        <begin position="519"/>
        <end position="747"/>
    </location>
</feature>
<evidence type="ECO:0000256" key="1">
    <source>
        <dbReference type="ARBA" id="ARBA00001946"/>
    </source>
</evidence>
<feature type="domain" description="ENPP1-3/EXOG-like endonuclease/phosphodiesterase" evidence="9">
    <location>
        <begin position="520"/>
        <end position="747"/>
    </location>
</feature>
<dbReference type="SMART" id="SM00892">
    <property type="entry name" value="Endonuclease_NS"/>
    <property type="match status" value="1"/>
</dbReference>
<evidence type="ECO:0000313" key="12">
    <source>
        <dbReference type="Proteomes" id="UP000001593"/>
    </source>
</evidence>
<dbReference type="PhylomeDB" id="A7SJM1"/>
<dbReference type="Pfam" id="PF01663">
    <property type="entry name" value="Phosphodiest"/>
    <property type="match status" value="1"/>
</dbReference>
<dbReference type="InterPro" id="IPR001604">
    <property type="entry name" value="Endo_G_ENPP1-like_dom"/>
</dbReference>
<dbReference type="eggNOG" id="KOG2645">
    <property type="taxonomic scope" value="Eukaryota"/>
</dbReference>
<proteinExistence type="inferred from homology"/>
<dbReference type="Gene3D" id="3.40.720.10">
    <property type="entry name" value="Alkaline Phosphatase, subunit A"/>
    <property type="match status" value="1"/>
</dbReference>
<evidence type="ECO:0000256" key="8">
    <source>
        <dbReference type="ARBA" id="ARBA00023180"/>
    </source>
</evidence>
<keyword evidence="6" id="KW-0378">Hydrolase</keyword>
<keyword evidence="5" id="KW-0255">Endonuclease</keyword>
<evidence type="ECO:0000256" key="4">
    <source>
        <dbReference type="ARBA" id="ARBA00022723"/>
    </source>
</evidence>
<dbReference type="Pfam" id="PF01223">
    <property type="entry name" value="Endonuclease_NS"/>
    <property type="match status" value="1"/>
</dbReference>
<evidence type="ECO:0000256" key="3">
    <source>
        <dbReference type="ARBA" id="ARBA00022722"/>
    </source>
</evidence>
<dbReference type="InterPro" id="IPR020821">
    <property type="entry name" value="ENPP1-3/EXOG-like_nuc-like"/>
</dbReference>
<keyword evidence="3" id="KW-0540">Nuclease</keyword>
<name>A7SJM1_NEMVE</name>
<dbReference type="SMART" id="SM00477">
    <property type="entry name" value="NUC"/>
    <property type="match status" value="1"/>
</dbReference>
<gene>
    <name evidence="11" type="ORF">NEMVEDRAFT_v1g213276</name>
</gene>
<dbReference type="InterPro" id="IPR044925">
    <property type="entry name" value="His-Me_finger_sf"/>
</dbReference>
<dbReference type="InterPro" id="IPR044929">
    <property type="entry name" value="DNA/RNA_non-sp_Endonuclease_sf"/>
</dbReference>
<keyword evidence="4" id="KW-0479">Metal-binding</keyword>
<evidence type="ECO:0000259" key="9">
    <source>
        <dbReference type="SMART" id="SM00477"/>
    </source>
</evidence>
<keyword evidence="8" id="KW-0325">Glycoprotein</keyword>
<dbReference type="GO" id="GO:0004519">
    <property type="term" value="F:endonuclease activity"/>
    <property type="evidence" value="ECO:0007669"/>
    <property type="project" value="UniProtKB-KW"/>
</dbReference>
<dbReference type="Gene3D" id="3.40.570.10">
    <property type="entry name" value="Extracellular Endonuclease, subunit A"/>
    <property type="match status" value="1"/>
</dbReference>
<organism evidence="11 12">
    <name type="scientific">Nematostella vectensis</name>
    <name type="common">Starlet sea anemone</name>
    <dbReference type="NCBI Taxonomy" id="45351"/>
    <lineage>
        <taxon>Eukaryota</taxon>
        <taxon>Metazoa</taxon>
        <taxon>Cnidaria</taxon>
        <taxon>Anthozoa</taxon>
        <taxon>Hexacorallia</taxon>
        <taxon>Actiniaria</taxon>
        <taxon>Edwardsiidae</taxon>
        <taxon>Nematostella</taxon>
    </lineage>
</organism>
<dbReference type="Proteomes" id="UP000001593">
    <property type="component" value="Unassembled WGS sequence"/>
</dbReference>
<evidence type="ECO:0000313" key="11">
    <source>
        <dbReference type="EMBL" id="EDO36065.1"/>
    </source>
</evidence>
<keyword evidence="12" id="KW-1185">Reference proteome</keyword>
<protein>
    <submittedName>
        <fullName evidence="11">Uncharacterized protein</fullName>
    </submittedName>
</protein>
<dbReference type="HOGENOM" id="CLU_012256_0_1_1"/>
<accession>A7SJM1</accession>
<dbReference type="CDD" id="cd00091">
    <property type="entry name" value="NUC"/>
    <property type="match status" value="1"/>
</dbReference>
<dbReference type="Gene3D" id="3.30.1360.180">
    <property type="match status" value="1"/>
</dbReference>
<dbReference type="PANTHER" id="PTHR10151">
    <property type="entry name" value="ECTONUCLEOTIDE PYROPHOSPHATASE/PHOSPHODIESTERASE"/>
    <property type="match status" value="1"/>
</dbReference>
<comment type="cofactor">
    <cofactor evidence="1">
        <name>Mg(2+)</name>
        <dbReference type="ChEBI" id="CHEBI:18420"/>
    </cofactor>
</comment>
<dbReference type="GO" id="GO:0046872">
    <property type="term" value="F:metal ion binding"/>
    <property type="evidence" value="ECO:0007669"/>
    <property type="project" value="UniProtKB-KW"/>
</dbReference>
<dbReference type="InParanoid" id="A7SJM1"/>
<evidence type="ECO:0000259" key="10">
    <source>
        <dbReference type="SMART" id="SM00892"/>
    </source>
</evidence>
<evidence type="ECO:0000256" key="7">
    <source>
        <dbReference type="ARBA" id="ARBA00022842"/>
    </source>
</evidence>
<dbReference type="CDD" id="cd16018">
    <property type="entry name" value="Enpp"/>
    <property type="match status" value="1"/>
</dbReference>
<dbReference type="SUPFAM" id="SSF54060">
    <property type="entry name" value="His-Me finger endonucleases"/>
    <property type="match status" value="1"/>
</dbReference>
<dbReference type="InterPro" id="IPR002591">
    <property type="entry name" value="Phosphodiest/P_Trfase"/>
</dbReference>
<dbReference type="PANTHER" id="PTHR10151:SF114">
    <property type="entry name" value="ECTONUCLEOTIDE PYROPHOSPHATASE_PHOSPHODIESTERASE C27A7.3"/>
    <property type="match status" value="1"/>
</dbReference>
<evidence type="ECO:0000256" key="6">
    <source>
        <dbReference type="ARBA" id="ARBA00022801"/>
    </source>
</evidence>
<dbReference type="GO" id="GO:0016787">
    <property type="term" value="F:hydrolase activity"/>
    <property type="evidence" value="ECO:0000318"/>
    <property type="project" value="GO_Central"/>
</dbReference>
<evidence type="ECO:0000256" key="5">
    <source>
        <dbReference type="ARBA" id="ARBA00022759"/>
    </source>
</evidence>
<keyword evidence="7" id="KW-0460">Magnesium</keyword>
<dbReference type="EMBL" id="DS469679">
    <property type="protein sequence ID" value="EDO36065.1"/>
    <property type="molecule type" value="Genomic_DNA"/>
</dbReference>
<dbReference type="PROSITE" id="PS01070">
    <property type="entry name" value="NUCLEASE_NON_SPEC"/>
    <property type="match status" value="1"/>
</dbReference>
<dbReference type="InterPro" id="IPR017850">
    <property type="entry name" value="Alkaline_phosphatase_core_sf"/>
</dbReference>
<dbReference type="OMA" id="LFRCGER"/>
<reference evidence="11 12" key="1">
    <citation type="journal article" date="2007" name="Science">
        <title>Sea anemone genome reveals ancestral eumetazoan gene repertoire and genomic organization.</title>
        <authorList>
            <person name="Putnam N.H."/>
            <person name="Srivastava M."/>
            <person name="Hellsten U."/>
            <person name="Dirks B."/>
            <person name="Chapman J."/>
            <person name="Salamov A."/>
            <person name="Terry A."/>
            <person name="Shapiro H."/>
            <person name="Lindquist E."/>
            <person name="Kapitonov V.V."/>
            <person name="Jurka J."/>
            <person name="Genikhovich G."/>
            <person name="Grigoriev I.V."/>
            <person name="Lucas S.M."/>
            <person name="Steele R.E."/>
            <person name="Finnerty J.R."/>
            <person name="Technau U."/>
            <person name="Martindale M.Q."/>
            <person name="Rokhsar D.S."/>
        </authorList>
    </citation>
    <scope>NUCLEOTIDE SEQUENCE [LARGE SCALE GENOMIC DNA]</scope>
    <source>
        <strain evidence="12">CH2 X CH6</strain>
    </source>
</reference>